<name>A0A364NWI9_9PROT</name>
<gene>
    <name evidence="2" type="ORF">CU669_13620</name>
</gene>
<dbReference type="Proteomes" id="UP000251075">
    <property type="component" value="Unassembled WGS sequence"/>
</dbReference>
<reference evidence="2 3" key="1">
    <citation type="submission" date="2017-11" db="EMBL/GenBank/DDBJ databases">
        <title>Draft genome sequence of magnetotactic bacterium Magnetospirillum kuznetsovii LBB-42.</title>
        <authorList>
            <person name="Grouzdev D.S."/>
            <person name="Rysina M.S."/>
            <person name="Baslerov R.V."/>
            <person name="Koziaeva V."/>
        </authorList>
    </citation>
    <scope>NUCLEOTIDE SEQUENCE [LARGE SCALE GENOMIC DNA]</scope>
    <source>
        <strain evidence="2 3">LBB-42</strain>
    </source>
</reference>
<keyword evidence="3" id="KW-1185">Reference proteome</keyword>
<accession>A0A364NWI9</accession>
<organism evidence="2 3">
    <name type="scientific">Paramagnetospirillum kuznetsovii</name>
    <dbReference type="NCBI Taxonomy" id="2053833"/>
    <lineage>
        <taxon>Bacteria</taxon>
        <taxon>Pseudomonadati</taxon>
        <taxon>Pseudomonadota</taxon>
        <taxon>Alphaproteobacteria</taxon>
        <taxon>Rhodospirillales</taxon>
        <taxon>Magnetospirillaceae</taxon>
        <taxon>Paramagnetospirillum</taxon>
    </lineage>
</organism>
<feature type="chain" id="PRO_5016908151" evidence="1">
    <location>
        <begin position="22"/>
        <end position="106"/>
    </location>
</feature>
<dbReference type="AlphaFoldDB" id="A0A364NWI9"/>
<evidence type="ECO:0000313" key="2">
    <source>
        <dbReference type="EMBL" id="RAU21459.1"/>
    </source>
</evidence>
<keyword evidence="1" id="KW-0732">Signal</keyword>
<protein>
    <submittedName>
        <fullName evidence="2">Uncharacterized protein</fullName>
    </submittedName>
</protein>
<dbReference type="RefSeq" id="WP_112145595.1">
    <property type="nucleotide sequence ID" value="NZ_PGTO01000010.1"/>
</dbReference>
<dbReference type="OrthoDB" id="7357324at2"/>
<dbReference type="EMBL" id="PGTO01000010">
    <property type="protein sequence ID" value="RAU21459.1"/>
    <property type="molecule type" value="Genomic_DNA"/>
</dbReference>
<evidence type="ECO:0000313" key="3">
    <source>
        <dbReference type="Proteomes" id="UP000251075"/>
    </source>
</evidence>
<feature type="signal peptide" evidence="1">
    <location>
        <begin position="1"/>
        <end position="21"/>
    </location>
</feature>
<proteinExistence type="predicted"/>
<sequence length="106" mass="11521">MRLRSFVAALILLATPSLALADQDSALAAARSRPGVLDASIDDRGNLWVVVKNANISWDQFANYMCDVVRPHKARVFIAHIVDVTSVGRGKKSSEWKQLAAASCAR</sequence>
<comment type="caution">
    <text evidence="2">The sequence shown here is derived from an EMBL/GenBank/DDBJ whole genome shotgun (WGS) entry which is preliminary data.</text>
</comment>
<evidence type="ECO:0000256" key="1">
    <source>
        <dbReference type="SAM" id="SignalP"/>
    </source>
</evidence>